<keyword evidence="1" id="KW-0472">Membrane</keyword>
<evidence type="ECO:0000259" key="4">
    <source>
        <dbReference type="Pfam" id="PF16344"/>
    </source>
</evidence>
<name>A0A857JHX0_9ALTE</name>
<dbReference type="Gene3D" id="3.55.50.30">
    <property type="match status" value="1"/>
</dbReference>
<reference evidence="5 6" key="1">
    <citation type="submission" date="2019-12" db="EMBL/GenBank/DDBJ databases">
        <title>Genome sequencing and assembly of endphytes of Porphyra tenera.</title>
        <authorList>
            <person name="Park J.M."/>
            <person name="Shin R."/>
            <person name="Jo S.H."/>
        </authorList>
    </citation>
    <scope>NUCLEOTIDE SEQUENCE [LARGE SCALE GENOMIC DNA]</scope>
    <source>
        <strain evidence="5 6">GPM4</strain>
    </source>
</reference>
<dbReference type="KEGG" id="pmes:FX988_01114"/>
<dbReference type="InterPro" id="IPR006860">
    <property type="entry name" value="FecR"/>
</dbReference>
<dbReference type="PANTHER" id="PTHR30273">
    <property type="entry name" value="PERIPLASMIC SIGNAL SENSOR AND SIGMA FACTOR ACTIVATOR FECR-RELATED"/>
    <property type="match status" value="1"/>
</dbReference>
<dbReference type="InterPro" id="IPR012373">
    <property type="entry name" value="Ferrdict_sens_TM"/>
</dbReference>
<dbReference type="Pfam" id="PF16344">
    <property type="entry name" value="FecR_C"/>
    <property type="match status" value="1"/>
</dbReference>
<proteinExistence type="predicted"/>
<evidence type="ECO:0000313" key="5">
    <source>
        <dbReference type="EMBL" id="QHJ10892.1"/>
    </source>
</evidence>
<evidence type="ECO:0000313" key="6">
    <source>
        <dbReference type="Proteomes" id="UP000464524"/>
    </source>
</evidence>
<dbReference type="Gene3D" id="2.60.120.1440">
    <property type="match status" value="1"/>
</dbReference>
<dbReference type="Proteomes" id="UP000464524">
    <property type="component" value="Chromosome"/>
</dbReference>
<dbReference type="AlphaFoldDB" id="A0A857JHX0"/>
<keyword evidence="1" id="KW-0812">Transmembrane</keyword>
<dbReference type="Pfam" id="PF16220">
    <property type="entry name" value="DUF4880"/>
    <property type="match status" value="1"/>
</dbReference>
<protein>
    <submittedName>
        <fullName evidence="5">Protein FecR</fullName>
    </submittedName>
</protein>
<gene>
    <name evidence="5" type="ORF">FX988_01114</name>
</gene>
<dbReference type="Pfam" id="PF04773">
    <property type="entry name" value="FecR"/>
    <property type="match status" value="1"/>
</dbReference>
<dbReference type="GO" id="GO:0016989">
    <property type="term" value="F:sigma factor antagonist activity"/>
    <property type="evidence" value="ECO:0007669"/>
    <property type="project" value="TreeGrafter"/>
</dbReference>
<keyword evidence="1" id="KW-1133">Transmembrane helix</keyword>
<evidence type="ECO:0000259" key="3">
    <source>
        <dbReference type="Pfam" id="PF16220"/>
    </source>
</evidence>
<dbReference type="PIRSF" id="PIRSF018266">
    <property type="entry name" value="FecR"/>
    <property type="match status" value="1"/>
</dbReference>
<sequence>MKRNVNQDAVTKQAANFVARLYSGELSAEEENEIYAWCDQSPQHQQEFDNMLAIWDSSNQLFQTTDPVEKKNHTYWYTGIAASFVCAVFAIWFVALPQSEPTHQITHNELNRYHTAVGEISTVGLPDGSIVTLNTNSAIKVDFSGSQRRILLERGEAFFDVAKDPTRVFSIHTGEKTIRVIGTKFNVRKSDATLKVSVAEGLVAVQSSTLPSNDQIDFEEAETLLPAGSIGAFNGTSEVIAQVTSKEVNASQQWRQGIFRFDNEPLAKVLTEFNRYRIKKITLENQAMGKLKISGVFKLKDGDSILSALEAALPVEVERYPEYIELTAKN</sequence>
<feature type="domain" description="FecR N-terminal" evidence="3">
    <location>
        <begin position="12"/>
        <end position="51"/>
    </location>
</feature>
<dbReference type="InterPro" id="IPR032508">
    <property type="entry name" value="FecR_C"/>
</dbReference>
<accession>A0A857JHX0</accession>
<feature type="transmembrane region" description="Helical" evidence="1">
    <location>
        <begin position="75"/>
        <end position="95"/>
    </location>
</feature>
<feature type="domain" description="Protein FecR C-terminal" evidence="4">
    <location>
        <begin position="259"/>
        <end position="317"/>
    </location>
</feature>
<feature type="domain" description="FecR protein" evidence="2">
    <location>
        <begin position="112"/>
        <end position="203"/>
    </location>
</feature>
<keyword evidence="6" id="KW-1185">Reference proteome</keyword>
<organism evidence="5 6">
    <name type="scientific">Paraglaciecola mesophila</name>
    <dbReference type="NCBI Taxonomy" id="197222"/>
    <lineage>
        <taxon>Bacteria</taxon>
        <taxon>Pseudomonadati</taxon>
        <taxon>Pseudomonadota</taxon>
        <taxon>Gammaproteobacteria</taxon>
        <taxon>Alteromonadales</taxon>
        <taxon>Alteromonadaceae</taxon>
        <taxon>Paraglaciecola</taxon>
    </lineage>
</organism>
<evidence type="ECO:0000256" key="1">
    <source>
        <dbReference type="SAM" id="Phobius"/>
    </source>
</evidence>
<dbReference type="EMBL" id="CP047656">
    <property type="protein sequence ID" value="QHJ10892.1"/>
    <property type="molecule type" value="Genomic_DNA"/>
</dbReference>
<dbReference type="RefSeq" id="WP_160178694.1">
    <property type="nucleotide sequence ID" value="NZ_CP047656.1"/>
</dbReference>
<evidence type="ECO:0000259" key="2">
    <source>
        <dbReference type="Pfam" id="PF04773"/>
    </source>
</evidence>
<dbReference type="OrthoDB" id="9771237at2"/>
<dbReference type="InterPro" id="IPR032623">
    <property type="entry name" value="FecR_N"/>
</dbReference>
<dbReference type="PANTHER" id="PTHR30273:SF2">
    <property type="entry name" value="PROTEIN FECR"/>
    <property type="match status" value="1"/>
</dbReference>